<dbReference type="RefSeq" id="WP_048703947.1">
    <property type="nucleotide sequence ID" value="NZ_CP014646.1"/>
</dbReference>
<evidence type="ECO:0000259" key="1">
    <source>
        <dbReference type="PROSITE" id="PS50883"/>
    </source>
</evidence>
<feature type="domain" description="GGDEF" evidence="2">
    <location>
        <begin position="437"/>
        <end position="588"/>
    </location>
</feature>
<evidence type="ECO:0000259" key="2">
    <source>
        <dbReference type="PROSITE" id="PS50887"/>
    </source>
</evidence>
<dbReference type="Pfam" id="PF00563">
    <property type="entry name" value="EAL"/>
    <property type="match status" value="1"/>
</dbReference>
<dbReference type="InterPro" id="IPR043128">
    <property type="entry name" value="Rev_trsase/Diguanyl_cyclase"/>
</dbReference>
<dbReference type="PANTHER" id="PTHR33121:SF76">
    <property type="entry name" value="SIGNALING PROTEIN"/>
    <property type="match status" value="1"/>
</dbReference>
<feature type="domain" description="EAL" evidence="1">
    <location>
        <begin position="4"/>
        <end position="255"/>
    </location>
</feature>
<dbReference type="AlphaFoldDB" id="A0A127K3E2"/>
<dbReference type="InterPro" id="IPR001633">
    <property type="entry name" value="EAL_dom"/>
</dbReference>
<dbReference type="InterPro" id="IPR035919">
    <property type="entry name" value="EAL_sf"/>
</dbReference>
<dbReference type="PANTHER" id="PTHR33121">
    <property type="entry name" value="CYCLIC DI-GMP PHOSPHODIESTERASE PDEF"/>
    <property type="match status" value="1"/>
</dbReference>
<dbReference type="SMART" id="SM00052">
    <property type="entry name" value="EAL"/>
    <property type="match status" value="1"/>
</dbReference>
<dbReference type="SUPFAM" id="SSF54631">
    <property type="entry name" value="CBS-domain pair"/>
    <property type="match status" value="1"/>
</dbReference>
<sequence>MLHNAGLAVTLRKLLEQQKLHFVFQPIVDMARSTVLGYEALMRGPAGSALERPDDLLRVAKHCGLASELEIAACKGAIREFSALQLPGKLFLNLSAPLITAFGREGGGELLRCAVDAGLSPARLILELTEHERVEDTAALQTAFAALAGQGVGLALDDFGDGRSSLRLWAQLKPQVVKLDKFFVRGIHRDSRNVEVVRAILNLCTAFGTPLVAEGVEEAEELAVLRDLGCHFGQGYLFGRPTACPDADFCQAARAVLQSSKISVLPNSAPRPDMAETVGRLKVPAPTIAASACNEDLMQLFTDHPDLQAVAVVDKYYPVGLVNRRNFVDKFAQRYSREIYGRRPCTLFMNATPLRVEASAPIDSLIAVLTGDDQRYLYEGFILTEDGRYAGLATGESLVRAVTERRIEAARHANPLTFLPGNIPITEHIRRLLDAGVSFAAAYFDLNNFKPYNDLYGYWRGDEMIKLAAQLIVAHADLSQDFVGHVGGDDFVVLFQSEDWQQRCERIVHSFNRRARELFDDSELARNGFESEDRRGFKVFFPLTTIAAGVVPVSDGRFLGPEEVASAAAAAKKAAKQSGSGVKVAGGERAPVLMMATG</sequence>
<dbReference type="EMBL" id="CP014646">
    <property type="protein sequence ID" value="AMO36482.1"/>
    <property type="molecule type" value="Genomic_DNA"/>
</dbReference>
<dbReference type="SUPFAM" id="SSF55073">
    <property type="entry name" value="Nucleotide cyclase"/>
    <property type="match status" value="1"/>
</dbReference>
<dbReference type="InterPro" id="IPR046342">
    <property type="entry name" value="CBS_dom_sf"/>
</dbReference>
<dbReference type="Pfam" id="PF00990">
    <property type="entry name" value="GGDEF"/>
    <property type="match status" value="1"/>
</dbReference>
<protein>
    <recommendedName>
        <fullName evidence="5">Diguanylate cyclase</fullName>
    </recommendedName>
</protein>
<dbReference type="SUPFAM" id="SSF141868">
    <property type="entry name" value="EAL domain-like"/>
    <property type="match status" value="1"/>
</dbReference>
<dbReference type="Gene3D" id="3.30.70.270">
    <property type="match status" value="1"/>
</dbReference>
<dbReference type="InterPro" id="IPR029787">
    <property type="entry name" value="Nucleotide_cyclase"/>
</dbReference>
<dbReference type="PROSITE" id="PS50887">
    <property type="entry name" value="GGDEF"/>
    <property type="match status" value="1"/>
</dbReference>
<dbReference type="SMART" id="SM00267">
    <property type="entry name" value="GGDEF"/>
    <property type="match status" value="1"/>
</dbReference>
<reference evidence="4" key="1">
    <citation type="submission" date="2016-03" db="EMBL/GenBank/DDBJ databases">
        <authorList>
            <person name="Ma C."/>
            <person name="Zhou S."/>
            <person name="Yang G."/>
        </authorList>
    </citation>
    <scope>NUCLEOTIDE SEQUENCE [LARGE SCALE GENOMIC DNA]</scope>
    <source>
        <strain evidence="4">SgZ-1</strain>
    </source>
</reference>
<dbReference type="PROSITE" id="PS50883">
    <property type="entry name" value="EAL"/>
    <property type="match status" value="1"/>
</dbReference>
<dbReference type="GO" id="GO:0071111">
    <property type="term" value="F:cyclic-guanylate-specific phosphodiesterase activity"/>
    <property type="evidence" value="ECO:0007669"/>
    <property type="project" value="InterPro"/>
</dbReference>
<dbReference type="CDD" id="cd04598">
    <property type="entry name" value="CBS_pair_GGDEF_EAL"/>
    <property type="match status" value="1"/>
</dbReference>
<dbReference type="Proteomes" id="UP000036902">
    <property type="component" value="Chromosome"/>
</dbReference>
<dbReference type="KEGG" id="thu:AC731_005750"/>
<evidence type="ECO:0008006" key="5">
    <source>
        <dbReference type="Google" id="ProtNLM"/>
    </source>
</evidence>
<keyword evidence="4" id="KW-1185">Reference proteome</keyword>
<dbReference type="NCBIfam" id="TIGR00254">
    <property type="entry name" value="GGDEF"/>
    <property type="match status" value="1"/>
</dbReference>
<evidence type="ECO:0000313" key="4">
    <source>
        <dbReference type="Proteomes" id="UP000036902"/>
    </source>
</evidence>
<dbReference type="InterPro" id="IPR000160">
    <property type="entry name" value="GGDEF_dom"/>
</dbReference>
<name>A0A127K3E2_9RHOO</name>
<dbReference type="CDD" id="cd01948">
    <property type="entry name" value="EAL"/>
    <property type="match status" value="1"/>
</dbReference>
<dbReference type="InterPro" id="IPR050706">
    <property type="entry name" value="Cyclic-di-GMP_PDE-like"/>
</dbReference>
<dbReference type="Gene3D" id="3.20.20.450">
    <property type="entry name" value="EAL domain"/>
    <property type="match status" value="1"/>
</dbReference>
<evidence type="ECO:0000313" key="3">
    <source>
        <dbReference type="EMBL" id="AMO36482.1"/>
    </source>
</evidence>
<dbReference type="STRING" id="1134435.AC731_005750"/>
<gene>
    <name evidence="3" type="ORF">AC731_005750</name>
</gene>
<accession>A0A127K3E2</accession>
<organism evidence="3 4">
    <name type="scientific">Thauera humireducens</name>
    <dbReference type="NCBI Taxonomy" id="1134435"/>
    <lineage>
        <taxon>Bacteria</taxon>
        <taxon>Pseudomonadati</taxon>
        <taxon>Pseudomonadota</taxon>
        <taxon>Betaproteobacteria</taxon>
        <taxon>Rhodocyclales</taxon>
        <taxon>Zoogloeaceae</taxon>
        <taxon>Thauera</taxon>
    </lineage>
</organism>
<proteinExistence type="predicted"/>